<dbReference type="Gene3D" id="1.10.10.10">
    <property type="entry name" value="Winged helix-like DNA-binding domain superfamily/Winged helix DNA-binding domain"/>
    <property type="match status" value="2"/>
</dbReference>
<name>A0AAW6TFH9_FAUOS</name>
<dbReference type="Pfam" id="PF21205">
    <property type="entry name" value="Rep3_C"/>
    <property type="match status" value="1"/>
</dbReference>
<organism evidence="3">
    <name type="scientific">Faucicola osloensis</name>
    <name type="common">Moraxella osloensis</name>
    <dbReference type="NCBI Taxonomy" id="34062"/>
    <lineage>
        <taxon>Bacteria</taxon>
        <taxon>Pseudomonadati</taxon>
        <taxon>Pseudomonadota</taxon>
        <taxon>Gammaproteobacteria</taxon>
        <taxon>Moraxellales</taxon>
        <taxon>Moraxellaceae</taxon>
        <taxon>Faucicola</taxon>
    </lineage>
</organism>
<dbReference type="AlphaFoldDB" id="A0AAW6TFH9"/>
<dbReference type="InterPro" id="IPR036390">
    <property type="entry name" value="WH_DNA-bd_sf"/>
</dbReference>
<comment type="caution">
    <text evidence="3">The sequence shown here is derived from an EMBL/GenBank/DDBJ whole genome shotgun (WGS) entry which is preliminary data.</text>
</comment>
<feature type="domain" description="Initiator Rep protein WH1" evidence="2">
    <location>
        <begin position="65"/>
        <end position="209"/>
    </location>
</feature>
<proteinExistence type="inferred from homology"/>
<dbReference type="GO" id="GO:0006270">
    <property type="term" value="P:DNA replication initiation"/>
    <property type="evidence" value="ECO:0007669"/>
    <property type="project" value="InterPro"/>
</dbReference>
<dbReference type="Pfam" id="PF01051">
    <property type="entry name" value="Rep3_N"/>
    <property type="match status" value="1"/>
</dbReference>
<dbReference type="InterPro" id="IPR000525">
    <property type="entry name" value="Initiator_Rep_WH1"/>
</dbReference>
<sequence length="504" mass="58363">MSKLQTNYKVTSMDIMGCTYDGFNSNFNISIPQANELTTQEQDALVNVEKISSTDNPELWYGKNWVVMQNRLIYAVSHLTLDERRVFLWLTSVVREGVKANPEQRVFSLNIKDFMEGHKVKSKRFYGEGERSLEDICYKLQSKSINYWLEDKNEVDNRAKGRVQFISDTLIKTRQGWVDVEIPTNMVRMLTIFNKENPFTKFQWDLVVDLGGNGLIMLELLSSIIWEKKKQFTVEHIRAKFDCTDTYPAIGEFNRQVINKAIRDVNEHTDIVARYETIAAGGGKKITHYIFHAAKKPKAIKKNNQKTTDEDGQSIERKLGKLKKGLSDAQIKKLATRKDDFIQVNLHMVKPNTSSFDTFEQWKPLLKDKEHVNQFYFVKEFLNLTKNDTLPADIEKYKGILPTATEESPTPSKKGKVGKNINALIQKGLTNQQIEQLISMEGFVDTFHGGNFGHQSQYPKGSDKHIKYLKFWLSSHLQDFFIKKDFFEFYKNLDEVQEEQSKGQ</sequence>
<evidence type="ECO:0000313" key="3">
    <source>
        <dbReference type="EMBL" id="MDI4510308.1"/>
    </source>
</evidence>
<dbReference type="GO" id="GO:0003887">
    <property type="term" value="F:DNA-directed DNA polymerase activity"/>
    <property type="evidence" value="ECO:0007669"/>
    <property type="project" value="InterPro"/>
</dbReference>
<protein>
    <submittedName>
        <fullName evidence="3">RepB family plasmid replication initiator protein</fullName>
    </submittedName>
</protein>
<gene>
    <name evidence="3" type="ORF">E6P75_08830</name>
</gene>
<dbReference type="SUPFAM" id="SSF46785">
    <property type="entry name" value="Winged helix' DNA-binding domain"/>
    <property type="match status" value="2"/>
</dbReference>
<evidence type="ECO:0000259" key="2">
    <source>
        <dbReference type="Pfam" id="PF01051"/>
    </source>
</evidence>
<reference evidence="3" key="1">
    <citation type="submission" date="2019-04" db="EMBL/GenBank/DDBJ databases">
        <title>Moraxella osloensis CCUG 73412, isolated from corneal scrapings as causative agent of keratitis.</title>
        <authorList>
            <person name="Connolly G."/>
            <person name="Jaen-Luchoro D."/>
            <person name="Pinyeiro-Iglesias B."/>
            <person name="Curry A."/>
            <person name="Knowles S."/>
            <person name="Moore E.R.B."/>
        </authorList>
    </citation>
    <scope>NUCLEOTIDE SEQUENCE</scope>
    <source>
        <strain evidence="3">CCUG 73412</strain>
    </source>
</reference>
<comment type="similarity">
    <text evidence="1">Belongs to the initiator RepB protein family.</text>
</comment>
<dbReference type="EMBL" id="SSCJ01000007">
    <property type="protein sequence ID" value="MDI4510308.1"/>
    <property type="molecule type" value="Genomic_DNA"/>
</dbReference>
<evidence type="ECO:0000256" key="1">
    <source>
        <dbReference type="ARBA" id="ARBA00038283"/>
    </source>
</evidence>
<accession>A0AAW6TFH9</accession>
<dbReference type="InterPro" id="IPR036388">
    <property type="entry name" value="WH-like_DNA-bd_sf"/>
</dbReference>